<dbReference type="OrthoDB" id="9809622at2"/>
<dbReference type="Pfam" id="PF00534">
    <property type="entry name" value="Glycos_transf_1"/>
    <property type="match status" value="1"/>
</dbReference>
<gene>
    <name evidence="3" type="ORF">F8154_03215</name>
</gene>
<dbReference type="GO" id="GO:0016757">
    <property type="term" value="F:glycosyltransferase activity"/>
    <property type="evidence" value="ECO:0007669"/>
    <property type="project" value="InterPro"/>
</dbReference>
<dbReference type="Proteomes" id="UP000432715">
    <property type="component" value="Unassembled WGS sequence"/>
</dbReference>
<dbReference type="PANTHER" id="PTHR46401:SF2">
    <property type="entry name" value="GLYCOSYLTRANSFERASE WBBK-RELATED"/>
    <property type="match status" value="1"/>
</dbReference>
<keyword evidence="4" id="KW-1185">Reference proteome</keyword>
<feature type="domain" description="Glycosyl transferase family 1" evidence="2">
    <location>
        <begin position="217"/>
        <end position="305"/>
    </location>
</feature>
<name>A0A6I0FLD2_9FIRM</name>
<dbReference type="CDD" id="cd03801">
    <property type="entry name" value="GT4_PimA-like"/>
    <property type="match status" value="1"/>
</dbReference>
<evidence type="ECO:0000256" key="1">
    <source>
        <dbReference type="ARBA" id="ARBA00022679"/>
    </source>
</evidence>
<evidence type="ECO:0000313" key="4">
    <source>
        <dbReference type="Proteomes" id="UP000432715"/>
    </source>
</evidence>
<dbReference type="PANTHER" id="PTHR46401">
    <property type="entry name" value="GLYCOSYLTRANSFERASE WBBK-RELATED"/>
    <property type="match status" value="1"/>
</dbReference>
<keyword evidence="1 3" id="KW-0808">Transferase</keyword>
<reference evidence="3 4" key="1">
    <citation type="submission" date="2019-10" db="EMBL/GenBank/DDBJ databases">
        <title>Alkaliphilus serpentinus sp. nov. and Alkaliphilus pronyensis sp. nov., two novel anaerobic alkaliphilic species isolated from the serpentinized-hosted hydrothermal field of the Prony Bay (New Caledonia).</title>
        <authorList>
            <person name="Postec A."/>
        </authorList>
    </citation>
    <scope>NUCLEOTIDE SEQUENCE [LARGE SCALE GENOMIC DNA]</scope>
    <source>
        <strain evidence="3 4">LacV</strain>
    </source>
</reference>
<protein>
    <submittedName>
        <fullName evidence="3">Glycosyltransferase family 4 protein</fullName>
    </submittedName>
</protein>
<dbReference type="SUPFAM" id="SSF53756">
    <property type="entry name" value="UDP-Glycosyltransferase/glycogen phosphorylase"/>
    <property type="match status" value="1"/>
</dbReference>
<dbReference type="AlphaFoldDB" id="A0A6I0FLD2"/>
<dbReference type="GO" id="GO:0009103">
    <property type="term" value="P:lipopolysaccharide biosynthetic process"/>
    <property type="evidence" value="ECO:0007669"/>
    <property type="project" value="TreeGrafter"/>
</dbReference>
<evidence type="ECO:0000259" key="2">
    <source>
        <dbReference type="Pfam" id="PF00534"/>
    </source>
</evidence>
<accession>A0A6I0FLD2</accession>
<comment type="caution">
    <text evidence="3">The sequence shown here is derived from an EMBL/GenBank/DDBJ whole genome shotgun (WGS) entry which is preliminary data.</text>
</comment>
<dbReference type="RefSeq" id="WP_151860145.1">
    <property type="nucleotide sequence ID" value="NZ_WBZC01000010.1"/>
</dbReference>
<evidence type="ECO:0000313" key="3">
    <source>
        <dbReference type="EMBL" id="KAB3537314.1"/>
    </source>
</evidence>
<proteinExistence type="predicted"/>
<dbReference type="Gene3D" id="3.40.50.2000">
    <property type="entry name" value="Glycogen Phosphorylase B"/>
    <property type="match status" value="1"/>
</dbReference>
<organism evidence="3 4">
    <name type="scientific">Alkaliphilus pronyensis</name>
    <dbReference type="NCBI Taxonomy" id="1482732"/>
    <lineage>
        <taxon>Bacteria</taxon>
        <taxon>Bacillati</taxon>
        <taxon>Bacillota</taxon>
        <taxon>Clostridia</taxon>
        <taxon>Peptostreptococcales</taxon>
        <taxon>Natronincolaceae</taxon>
        <taxon>Alkaliphilus</taxon>
    </lineage>
</organism>
<sequence length="328" mass="37978">MRVFHGIIEIAGQMGILCGALKRKGHIAVGYNTFQSYLDYKEHLINTDAFEIRKMLKQIVNFFDIFHFHYGATIMPNFEDLEIIKNKKKKIIMHHWGNEIRFHDLAMLNNPYVYTGDSPPNNDIHQKLLSITKYIDEAIVQDYEVLPHVANYYKKVHIMPIAIDIRKFKPHYPSRETKKPLILHAPTNPDFKGTAYIEKAIEELRHTHLFDYKRIEKMSNAHVVEMYKEADIIVDQVCCGSYGLLSVESMALGKPVIVYIREDLKDSFPSGLPVVNGNPDNIKQAIKDLIESPERRHELGVKGREFAKKYHSSNVVVERLLNIYSKLS</sequence>
<dbReference type="InterPro" id="IPR001296">
    <property type="entry name" value="Glyco_trans_1"/>
</dbReference>
<dbReference type="EMBL" id="WBZC01000010">
    <property type="protein sequence ID" value="KAB3537314.1"/>
    <property type="molecule type" value="Genomic_DNA"/>
</dbReference>